<name>A0A255ZL05_9FLAO</name>
<dbReference type="EMBL" id="NOXX01000218">
    <property type="protein sequence ID" value="OYQ41555.1"/>
    <property type="molecule type" value="Genomic_DNA"/>
</dbReference>
<dbReference type="PROSITE" id="PS51257">
    <property type="entry name" value="PROKAR_LIPOPROTEIN"/>
    <property type="match status" value="1"/>
</dbReference>
<protein>
    <submittedName>
        <fullName evidence="1">Uncharacterized protein</fullName>
    </submittedName>
</protein>
<reference evidence="1 2" key="1">
    <citation type="submission" date="2017-07" db="EMBL/GenBank/DDBJ databases">
        <title>Flavobacterium cyanobacteriorum sp. nov., isolated from cyanobacterial aggregates in a eutrophic lake.</title>
        <authorList>
            <person name="Cai H."/>
        </authorList>
    </citation>
    <scope>NUCLEOTIDE SEQUENCE [LARGE SCALE GENOMIC DNA]</scope>
    <source>
        <strain evidence="1 2">TH167</strain>
    </source>
</reference>
<dbReference type="RefSeq" id="WP_094487166.1">
    <property type="nucleotide sequence ID" value="NZ_NOXX01000218.1"/>
</dbReference>
<proteinExistence type="predicted"/>
<dbReference type="AlphaFoldDB" id="A0A255ZL05"/>
<dbReference type="Proteomes" id="UP000216035">
    <property type="component" value="Unassembled WGS sequence"/>
</dbReference>
<keyword evidence="2" id="KW-1185">Reference proteome</keyword>
<evidence type="ECO:0000313" key="2">
    <source>
        <dbReference type="Proteomes" id="UP000216035"/>
    </source>
</evidence>
<comment type="caution">
    <text evidence="1">The sequence shown here is derived from an EMBL/GenBank/DDBJ whole genome shotgun (WGS) entry which is preliminary data.</text>
</comment>
<sequence>MITKFNDVHPLIRNRVVLKIIFFAIFFNFILSCSSTDEVVEIINETPPEYYIAVDGVKTDFSTIDNPNLSVTVYNDAVVLGATLVGATPISLSLTYTKSGDFLRGTLFLYEGAPYNNQFNFRNYQNFPANFMQVHNFEINDVNNTLTIDFEGKLYSDVNNLASYHRNIRGILNKNFVRVNENLLSLFYQSIPQYCTALINGESWVAKEIGSESTFTAEDDYRFIIHIAENTPPGSFEFDPNSIGNYVKFQRFNLNSNSFEDYIVSGVISYSYREFHGARRYSHIGTFSFLATNPNNPAETIQVTDGVFRNFQTY</sequence>
<organism evidence="1 2">
    <name type="scientific">Flavobacterium aurantiibacter</name>
    <dbReference type="NCBI Taxonomy" id="2023067"/>
    <lineage>
        <taxon>Bacteria</taxon>
        <taxon>Pseudomonadati</taxon>
        <taxon>Bacteroidota</taxon>
        <taxon>Flavobacteriia</taxon>
        <taxon>Flavobacteriales</taxon>
        <taxon>Flavobacteriaceae</taxon>
        <taxon>Flavobacterium</taxon>
    </lineage>
</organism>
<evidence type="ECO:0000313" key="1">
    <source>
        <dbReference type="EMBL" id="OYQ41555.1"/>
    </source>
</evidence>
<gene>
    <name evidence="1" type="ORF">CHX27_12855</name>
</gene>
<accession>A0A255ZL05</accession>